<dbReference type="Proteomes" id="UP000228621">
    <property type="component" value="Unassembled WGS sequence"/>
</dbReference>
<evidence type="ECO:0000313" key="1">
    <source>
        <dbReference type="EMBL" id="PCK30141.1"/>
    </source>
</evidence>
<dbReference type="PROSITE" id="PS51257">
    <property type="entry name" value="PROKAR_LIPOPROTEIN"/>
    <property type="match status" value="1"/>
</dbReference>
<gene>
    <name evidence="1" type="ORF">CEX98_18975</name>
</gene>
<proteinExistence type="predicted"/>
<reference evidence="2" key="1">
    <citation type="journal article" date="2019" name="Genome Announc.">
        <title>Draft Genome Sequence of Pseudoalteromonas piscicida Strain 36Y ROTHPW, an Hypersaline Seawater Isolate from the South Coast of Sonora, Mexico.</title>
        <authorList>
            <person name="Sanchez-Diaz R."/>
            <person name="Molina-Garza Z.J."/>
            <person name="Cruz-Suarez L.E."/>
            <person name="Selvin J."/>
            <person name="Kiran G.S."/>
            <person name="Ibarra-Gamez J.C."/>
            <person name="Gomez-Gil B."/>
            <person name="Galaviz-Silva L."/>
        </authorList>
    </citation>
    <scope>NUCLEOTIDE SEQUENCE [LARGE SCALE GENOMIC DNA]</scope>
    <source>
        <strain evidence="2">36Y_RITHPW</strain>
    </source>
</reference>
<dbReference type="RefSeq" id="WP_099643585.1">
    <property type="nucleotide sequence ID" value="NZ_JAQPZX010000024.1"/>
</dbReference>
<organism evidence="1 2">
    <name type="scientific">Pseudoalteromonas piscicida</name>
    <dbReference type="NCBI Taxonomy" id="43662"/>
    <lineage>
        <taxon>Bacteria</taxon>
        <taxon>Pseudomonadati</taxon>
        <taxon>Pseudomonadota</taxon>
        <taxon>Gammaproteobacteria</taxon>
        <taxon>Alteromonadales</taxon>
        <taxon>Pseudoalteromonadaceae</taxon>
        <taxon>Pseudoalteromonas</taxon>
    </lineage>
</organism>
<sequence length="178" mass="19308">MKKITLIALSLASLTACKSNDINRVVNDGVDGAINGIFGSSGTVVSASSSGSSNDYSVKKEKVWTHQATKTSRDYGSLAFVKTAKNPSGKTRLKFNECSHPRIGKIKCEGSLYEVSPEGWLVKGDPIRFGTHYYTDIVIPAGQYYIKLEGKDVSKEVYATGTIEIAPFVTNYINVTVQ</sequence>
<evidence type="ECO:0008006" key="3">
    <source>
        <dbReference type="Google" id="ProtNLM"/>
    </source>
</evidence>
<dbReference type="AlphaFoldDB" id="A0A2A5JLL3"/>
<protein>
    <recommendedName>
        <fullName evidence="3">Lipoprotein</fullName>
    </recommendedName>
</protein>
<name>A0A2A5JLL3_PSEO7</name>
<comment type="caution">
    <text evidence="1">The sequence shown here is derived from an EMBL/GenBank/DDBJ whole genome shotgun (WGS) entry which is preliminary data.</text>
</comment>
<keyword evidence="2" id="KW-1185">Reference proteome</keyword>
<dbReference type="OrthoDB" id="5878875at2"/>
<evidence type="ECO:0000313" key="2">
    <source>
        <dbReference type="Proteomes" id="UP000228621"/>
    </source>
</evidence>
<dbReference type="EMBL" id="NKHF01000096">
    <property type="protein sequence ID" value="PCK30141.1"/>
    <property type="molecule type" value="Genomic_DNA"/>
</dbReference>
<accession>A0A2A5JLL3</accession>